<dbReference type="Gene3D" id="1.10.10.10">
    <property type="entry name" value="Winged helix-like DNA-binding domain superfamily/Winged helix DNA-binding domain"/>
    <property type="match status" value="1"/>
</dbReference>
<dbReference type="PANTHER" id="PTHR43712:SF2">
    <property type="entry name" value="O-METHYLTRANSFERASE CICE"/>
    <property type="match status" value="1"/>
</dbReference>
<dbReference type="InterPro" id="IPR036388">
    <property type="entry name" value="WH-like_DNA-bd_sf"/>
</dbReference>
<gene>
    <name evidence="7" type="primary">gilMT</name>
</gene>
<evidence type="ECO:0000259" key="5">
    <source>
        <dbReference type="Pfam" id="PF00891"/>
    </source>
</evidence>
<dbReference type="GO" id="GO:0032259">
    <property type="term" value="P:methylation"/>
    <property type="evidence" value="ECO:0007669"/>
    <property type="project" value="UniProtKB-KW"/>
</dbReference>
<dbReference type="AlphaFoldDB" id="Q7X2G8"/>
<dbReference type="InterPro" id="IPR012967">
    <property type="entry name" value="COMT_dimerisation"/>
</dbReference>
<evidence type="ECO:0000256" key="3">
    <source>
        <dbReference type="ARBA" id="ARBA00022691"/>
    </source>
</evidence>
<dbReference type="SUPFAM" id="SSF53335">
    <property type="entry name" value="S-adenosyl-L-methionine-dependent methyltransferases"/>
    <property type="match status" value="1"/>
</dbReference>
<sequence length="357" mass="37870">MTITASGSLPPSAPVAVQILDLLMGGWRAGVVSTFAELGVADGLAAGGLTPAQLAVRLGLEHDTAERFFRAGASVGLLRRGEHDTLELTELGRALASDDGSMRNFARWTGSTAERATWAHLATAVRTGRSPFAAMHGSGVWEFMESDPDTAAVFNSAMTELSKRVIQPVIEAFDFSRFSSVTDVGGGRGALLAAVLRKHPEMTGVLFDQPDVVSRSLPELSDAAVAHRVTVKSGSFFDGVPSGSDLFMISNVLHDWDDGRSRLILRNIAEAMHEGAHIAVVEAVAGLDDTADKAISLMDMDMLLLCEGKQRTVEEFRLLMAEVGIELVGVSRAGLQSVVEGRKVSGETGTPGSPRSR</sequence>
<dbReference type="InterPro" id="IPR001077">
    <property type="entry name" value="COMT_C"/>
</dbReference>
<reference evidence="7" key="2">
    <citation type="submission" date="2006-04" db="EMBL/GenBank/DDBJ databases">
        <authorList>
            <person name="Fischer C."/>
            <person name="Rohr J."/>
        </authorList>
    </citation>
    <scope>NUCLEOTIDE SEQUENCE</scope>
    <source>
        <strain evidence="7">Goe 3592</strain>
    </source>
</reference>
<feature type="domain" description="O-methyltransferase C-terminal" evidence="5">
    <location>
        <begin position="118"/>
        <end position="324"/>
    </location>
</feature>
<keyword evidence="2 7" id="KW-0808">Transferase</keyword>
<dbReference type="SUPFAM" id="SSF46785">
    <property type="entry name" value="Winged helix' DNA-binding domain"/>
    <property type="match status" value="1"/>
</dbReference>
<dbReference type="EMBL" id="AY233211">
    <property type="protein sequence ID" value="AAP69580.1"/>
    <property type="molecule type" value="Genomic_DNA"/>
</dbReference>
<dbReference type="InterPro" id="IPR036390">
    <property type="entry name" value="WH_DNA-bd_sf"/>
</dbReference>
<dbReference type="InterPro" id="IPR029063">
    <property type="entry name" value="SAM-dependent_MTases_sf"/>
</dbReference>
<dbReference type="PANTHER" id="PTHR43712">
    <property type="entry name" value="PUTATIVE (AFU_ORTHOLOGUE AFUA_4G14580)-RELATED"/>
    <property type="match status" value="1"/>
</dbReference>
<keyword evidence="1 7" id="KW-0489">Methyltransferase</keyword>
<dbReference type="GO" id="GO:0046983">
    <property type="term" value="F:protein dimerization activity"/>
    <property type="evidence" value="ECO:0007669"/>
    <property type="project" value="InterPro"/>
</dbReference>
<organism evidence="7">
    <name type="scientific">Streptomyces griseoflavus</name>
    <dbReference type="NCBI Taxonomy" id="35619"/>
    <lineage>
        <taxon>Bacteria</taxon>
        <taxon>Bacillati</taxon>
        <taxon>Actinomycetota</taxon>
        <taxon>Actinomycetes</taxon>
        <taxon>Kitasatosporales</taxon>
        <taxon>Streptomycetaceae</taxon>
        <taxon>Streptomyces</taxon>
    </lineage>
</organism>
<dbReference type="PIRSF" id="PIRSF005739">
    <property type="entry name" value="O-mtase"/>
    <property type="match status" value="1"/>
</dbReference>
<dbReference type="GO" id="GO:0008171">
    <property type="term" value="F:O-methyltransferase activity"/>
    <property type="evidence" value="ECO:0007669"/>
    <property type="project" value="InterPro"/>
</dbReference>
<feature type="active site" description="Proton acceptor" evidence="4">
    <location>
        <position position="254"/>
    </location>
</feature>
<dbReference type="Gene3D" id="3.40.50.150">
    <property type="entry name" value="Vaccinia Virus protein VP39"/>
    <property type="match status" value="1"/>
</dbReference>
<evidence type="ECO:0000256" key="4">
    <source>
        <dbReference type="PIRSR" id="PIRSR005739-1"/>
    </source>
</evidence>
<dbReference type="InterPro" id="IPR016461">
    <property type="entry name" value="COMT-like"/>
</dbReference>
<evidence type="ECO:0000256" key="1">
    <source>
        <dbReference type="ARBA" id="ARBA00022603"/>
    </source>
</evidence>
<evidence type="ECO:0000259" key="6">
    <source>
        <dbReference type="Pfam" id="PF08100"/>
    </source>
</evidence>
<evidence type="ECO:0000313" key="7">
    <source>
        <dbReference type="EMBL" id="AAP69580.1"/>
    </source>
</evidence>
<proteinExistence type="predicted"/>
<accession>Q7X2G8</accession>
<keyword evidence="3" id="KW-0949">S-adenosyl-L-methionine</keyword>
<evidence type="ECO:0000256" key="2">
    <source>
        <dbReference type="ARBA" id="ARBA00022679"/>
    </source>
</evidence>
<protein>
    <submittedName>
        <fullName evidence="7">Putative O-methyltransferase</fullName>
    </submittedName>
</protein>
<dbReference type="PROSITE" id="PS51683">
    <property type="entry name" value="SAM_OMT_II"/>
    <property type="match status" value="1"/>
</dbReference>
<dbReference type="Pfam" id="PF00891">
    <property type="entry name" value="Methyltransf_2"/>
    <property type="match status" value="1"/>
</dbReference>
<reference evidence="7" key="1">
    <citation type="journal article" date="2003" name="J. Am. Chem. Soc.">
        <title>The complete gene cluster of the antitumor agent gilvocarcin V and its implication for the biosynthesis of the gilvocarcins.</title>
        <authorList>
            <person name="Fischer C."/>
            <person name="Lipata F."/>
            <person name="Rohr J."/>
        </authorList>
    </citation>
    <scope>NUCLEOTIDE SEQUENCE</scope>
    <source>
        <strain evidence="7">Goe 3592</strain>
    </source>
</reference>
<name>Q7X2G8_9ACTN</name>
<dbReference type="Gene3D" id="1.10.287.1350">
    <property type="match status" value="1"/>
</dbReference>
<feature type="domain" description="O-methyltransferase dimerisation" evidence="6">
    <location>
        <begin position="23"/>
        <end position="97"/>
    </location>
</feature>
<dbReference type="Pfam" id="PF08100">
    <property type="entry name" value="Dimerisation"/>
    <property type="match status" value="1"/>
</dbReference>